<protein>
    <recommendedName>
        <fullName evidence="1">RNA helicase</fullName>
        <ecNumber evidence="1">3.6.4.13</ecNumber>
    </recommendedName>
</protein>
<evidence type="ECO:0000259" key="14">
    <source>
        <dbReference type="PROSITE" id="PS51194"/>
    </source>
</evidence>
<dbReference type="GO" id="GO:0006397">
    <property type="term" value="P:mRNA processing"/>
    <property type="evidence" value="ECO:0007669"/>
    <property type="project" value="UniProtKB-KW"/>
</dbReference>
<feature type="compositionally biased region" description="Basic and acidic residues" evidence="12">
    <location>
        <begin position="33"/>
        <end position="52"/>
    </location>
</feature>
<dbReference type="SUPFAM" id="SSF52540">
    <property type="entry name" value="P-loop containing nucleoside triphosphate hydrolases"/>
    <property type="match status" value="1"/>
</dbReference>
<reference evidence="16" key="1">
    <citation type="submission" date="2016-04" db="EMBL/GenBank/DDBJ databases">
        <authorList>
            <person name="Nguyen H.D."/>
            <person name="Samba Siva P."/>
            <person name="Cullis J."/>
            <person name="Levesque C.A."/>
            <person name="Hambleton S."/>
        </authorList>
    </citation>
    <scope>NUCLEOTIDE SEQUENCE</scope>
    <source>
        <strain evidence="16">DAOMC 236416</strain>
    </source>
</reference>
<keyword evidence="7" id="KW-0508">mRNA splicing</keyword>
<evidence type="ECO:0000256" key="12">
    <source>
        <dbReference type="SAM" id="MobiDB-lite"/>
    </source>
</evidence>
<feature type="domain" description="DEAD-box RNA helicase Q" evidence="15">
    <location>
        <begin position="296"/>
        <end position="324"/>
    </location>
</feature>
<comment type="similarity">
    <text evidence="8">Belongs to the DEAD box helicase family. DDX23/PRP28 subfamily.</text>
</comment>
<evidence type="ECO:0000256" key="10">
    <source>
        <dbReference type="ARBA" id="ARBA00047984"/>
    </source>
</evidence>
<feature type="region of interest" description="Disordered" evidence="12">
    <location>
        <begin position="480"/>
        <end position="499"/>
    </location>
</feature>
<evidence type="ECO:0000256" key="7">
    <source>
        <dbReference type="ARBA" id="ARBA00023187"/>
    </source>
</evidence>
<evidence type="ECO:0000259" key="15">
    <source>
        <dbReference type="PROSITE" id="PS51195"/>
    </source>
</evidence>
<keyword evidence="2" id="KW-0507">mRNA processing</keyword>
<keyword evidence="5 11" id="KW-0347">Helicase</keyword>
<dbReference type="EMBL" id="LWDF02000075">
    <property type="protein sequence ID" value="KAE8258302.1"/>
    <property type="molecule type" value="Genomic_DNA"/>
</dbReference>
<dbReference type="PROSITE" id="PS51194">
    <property type="entry name" value="HELICASE_CTER"/>
    <property type="match status" value="1"/>
</dbReference>
<comment type="subunit">
    <text evidence="9">Component of the U5 snRNP complex.</text>
</comment>
<dbReference type="PROSITE" id="PS51195">
    <property type="entry name" value="Q_MOTIF"/>
    <property type="match status" value="1"/>
</dbReference>
<dbReference type="GO" id="GO:0005524">
    <property type="term" value="F:ATP binding"/>
    <property type="evidence" value="ECO:0007669"/>
    <property type="project" value="UniProtKB-KW"/>
</dbReference>
<dbReference type="PROSITE" id="PS51192">
    <property type="entry name" value="HELICASE_ATP_BIND_1"/>
    <property type="match status" value="1"/>
</dbReference>
<feature type="compositionally biased region" description="Low complexity" evidence="12">
    <location>
        <begin position="95"/>
        <end position="110"/>
    </location>
</feature>
<dbReference type="GO" id="GO:0003724">
    <property type="term" value="F:RNA helicase activity"/>
    <property type="evidence" value="ECO:0007669"/>
    <property type="project" value="UniProtKB-EC"/>
</dbReference>
<dbReference type="Pfam" id="PF00271">
    <property type="entry name" value="Helicase_C"/>
    <property type="match status" value="1"/>
</dbReference>
<dbReference type="SMART" id="SM00490">
    <property type="entry name" value="HELICc"/>
    <property type="match status" value="1"/>
</dbReference>
<keyword evidence="3 11" id="KW-0547">Nucleotide-binding</keyword>
<evidence type="ECO:0000259" key="13">
    <source>
        <dbReference type="PROSITE" id="PS51192"/>
    </source>
</evidence>
<feature type="domain" description="Helicase C-terminal" evidence="14">
    <location>
        <begin position="545"/>
        <end position="707"/>
    </location>
</feature>
<evidence type="ECO:0000256" key="1">
    <source>
        <dbReference type="ARBA" id="ARBA00012552"/>
    </source>
</evidence>
<feature type="region of interest" description="Disordered" evidence="12">
    <location>
        <begin position="222"/>
        <end position="252"/>
    </location>
</feature>
<dbReference type="PROSITE" id="PS00039">
    <property type="entry name" value="DEAD_ATP_HELICASE"/>
    <property type="match status" value="1"/>
</dbReference>
<evidence type="ECO:0000313" key="17">
    <source>
        <dbReference type="Proteomes" id="UP000077521"/>
    </source>
</evidence>
<accession>A0A177TMX9</accession>
<dbReference type="Gene3D" id="3.40.50.300">
    <property type="entry name" value="P-loop containing nucleotide triphosphate hydrolases"/>
    <property type="match status" value="2"/>
</dbReference>
<dbReference type="InterPro" id="IPR001650">
    <property type="entry name" value="Helicase_C-like"/>
</dbReference>
<dbReference type="PANTHER" id="PTHR47958">
    <property type="entry name" value="ATP-DEPENDENT RNA HELICASE DBP3"/>
    <property type="match status" value="1"/>
</dbReference>
<feature type="region of interest" description="Disordered" evidence="12">
    <location>
        <begin position="95"/>
        <end position="188"/>
    </location>
</feature>
<feature type="domain" description="Helicase ATP-binding" evidence="13">
    <location>
        <begin position="327"/>
        <end position="534"/>
    </location>
</feature>
<dbReference type="InterPro" id="IPR057479">
    <property type="entry name" value="PRP28/DDX23-like_helical"/>
</dbReference>
<organism evidence="16 17">
    <name type="scientific">Tilletia indica</name>
    <dbReference type="NCBI Taxonomy" id="43049"/>
    <lineage>
        <taxon>Eukaryota</taxon>
        <taxon>Fungi</taxon>
        <taxon>Dikarya</taxon>
        <taxon>Basidiomycota</taxon>
        <taxon>Ustilaginomycotina</taxon>
        <taxon>Exobasidiomycetes</taxon>
        <taxon>Tilletiales</taxon>
        <taxon>Tilletiaceae</taxon>
        <taxon>Tilletia</taxon>
    </lineage>
</organism>
<dbReference type="InterPro" id="IPR014001">
    <property type="entry name" value="Helicase_ATP-bd"/>
</dbReference>
<dbReference type="EC" id="3.6.4.13" evidence="1"/>
<dbReference type="SMART" id="SM00487">
    <property type="entry name" value="DEXDc"/>
    <property type="match status" value="1"/>
</dbReference>
<dbReference type="GO" id="GO:0008380">
    <property type="term" value="P:RNA splicing"/>
    <property type="evidence" value="ECO:0007669"/>
    <property type="project" value="UniProtKB-KW"/>
</dbReference>
<dbReference type="InterPro" id="IPR011545">
    <property type="entry name" value="DEAD/DEAH_box_helicase_dom"/>
</dbReference>
<evidence type="ECO:0000256" key="8">
    <source>
        <dbReference type="ARBA" id="ARBA00037954"/>
    </source>
</evidence>
<dbReference type="InterPro" id="IPR014014">
    <property type="entry name" value="RNA_helicase_DEAD_Q_motif"/>
</dbReference>
<keyword evidence="6 11" id="KW-0067">ATP-binding</keyword>
<evidence type="ECO:0000256" key="2">
    <source>
        <dbReference type="ARBA" id="ARBA00022664"/>
    </source>
</evidence>
<proteinExistence type="inferred from homology"/>
<dbReference type="Pfam" id="PF00270">
    <property type="entry name" value="DEAD"/>
    <property type="match status" value="1"/>
</dbReference>
<evidence type="ECO:0000256" key="6">
    <source>
        <dbReference type="ARBA" id="ARBA00022840"/>
    </source>
</evidence>
<feature type="region of interest" description="Disordered" evidence="12">
    <location>
        <begin position="33"/>
        <end position="81"/>
    </location>
</feature>
<evidence type="ECO:0000256" key="3">
    <source>
        <dbReference type="ARBA" id="ARBA00022741"/>
    </source>
</evidence>
<comment type="caution">
    <text evidence="16">The sequence shown here is derived from an EMBL/GenBank/DDBJ whole genome shotgun (WGS) entry which is preliminary data.</text>
</comment>
<dbReference type="GO" id="GO:0003676">
    <property type="term" value="F:nucleic acid binding"/>
    <property type="evidence" value="ECO:0007669"/>
    <property type="project" value="InterPro"/>
</dbReference>
<evidence type="ECO:0000256" key="11">
    <source>
        <dbReference type="RuleBase" id="RU000492"/>
    </source>
</evidence>
<dbReference type="GO" id="GO:0016787">
    <property type="term" value="F:hydrolase activity"/>
    <property type="evidence" value="ECO:0007669"/>
    <property type="project" value="UniProtKB-KW"/>
</dbReference>
<dbReference type="InterPro" id="IPR027417">
    <property type="entry name" value="P-loop_NTPase"/>
</dbReference>
<sequence length="722" mass="78705">MSRKTPLSVDDLLKAQREAAAVKPKFLSKAERARLAQEREQAAANAEKERLQQKAKAVDTNGAQQQKDGSKEAGGGNGLSEAEQALIRAKYLGHSSAAVSLPSSSSSSSAGPAQDRRDRDRDRYQDGRNGGGHGHGNRNGGPPTHPSSTRHPSHNNNNNNTSANPPPPKTTSANLGSNGLPLKKKRKTGDKKFVFDWDKDEDTSERINPIYQSAALTFSARPLGQSSSAQSVDPDHRNRGSSQNSTAAEAAAGRKVLKELHWSEKKLEDMAERDWRIFREDFAIAARGGNIPRPLRSWKESSIPQLILQAIETIGYKDPSPIQRQAIPIGLQNRDLIGIAETGSGKTASFVIPMLAYISDLPPLTDENRHLGPYALILAPTRELAQQIESETNKFASELNLTCVSIVGGRDLQDQAHNLRNGCEIIIATPGRLKDLLERHVVVLSQCTYVVMDEADRMVNEGWEEQLNFILDSLPVSNLKPDTEDAEDPLSRLGGGGGGEGKVQKYRVTMLYSATMPPSVERIARTYLRRPATITIGDANQAVGTVEQNVEFINGEEKKKARLLSILSSGFQPPIIVFVNQKKTADMIGRYIQNAGWSTAILHSGKTQPQREAALESLRSGDCPVLVATDLAGRGIDVPNVSLVINFQMSNAIEAYVHRIGRTGRAGKRGTAVTFLDGGDEEVMYDLKMEIGRSPVSRVPNELARHPAAQTKVSRGMRAMLE</sequence>
<gene>
    <name evidence="16" type="ORF">A4X13_0g1767</name>
</gene>
<name>A0A177TMX9_9BASI</name>
<dbReference type="CDD" id="cd17945">
    <property type="entry name" value="DEADc_DDX23"/>
    <property type="match status" value="1"/>
</dbReference>
<feature type="compositionally biased region" description="Low complexity" evidence="12">
    <location>
        <begin position="140"/>
        <end position="163"/>
    </location>
</feature>
<feature type="compositionally biased region" description="Gly residues" evidence="12">
    <location>
        <begin position="128"/>
        <end position="139"/>
    </location>
</feature>
<keyword evidence="4 11" id="KW-0378">Hydrolase</keyword>
<dbReference type="AlphaFoldDB" id="A0A177TMX9"/>
<dbReference type="Pfam" id="PF25430">
    <property type="entry name" value="DDX23"/>
    <property type="match status" value="1"/>
</dbReference>
<comment type="catalytic activity">
    <reaction evidence="10">
        <text>ATP + H2O = ADP + phosphate + H(+)</text>
        <dbReference type="Rhea" id="RHEA:13065"/>
        <dbReference type="ChEBI" id="CHEBI:15377"/>
        <dbReference type="ChEBI" id="CHEBI:15378"/>
        <dbReference type="ChEBI" id="CHEBI:30616"/>
        <dbReference type="ChEBI" id="CHEBI:43474"/>
        <dbReference type="ChEBI" id="CHEBI:456216"/>
        <dbReference type="EC" id="3.6.4.13"/>
    </reaction>
</comment>
<keyword evidence="17" id="KW-1185">Reference proteome</keyword>
<evidence type="ECO:0000256" key="4">
    <source>
        <dbReference type="ARBA" id="ARBA00022801"/>
    </source>
</evidence>
<evidence type="ECO:0000256" key="5">
    <source>
        <dbReference type="ARBA" id="ARBA00022806"/>
    </source>
</evidence>
<evidence type="ECO:0000256" key="9">
    <source>
        <dbReference type="ARBA" id="ARBA00038719"/>
    </source>
</evidence>
<feature type="compositionally biased region" description="Basic and acidic residues" evidence="12">
    <location>
        <begin position="114"/>
        <end position="126"/>
    </location>
</feature>
<reference evidence="16" key="2">
    <citation type="journal article" date="2019" name="IMA Fungus">
        <title>Genome sequencing and comparison of five Tilletia species to identify candidate genes for the detection of regulated species infecting wheat.</title>
        <authorList>
            <person name="Nguyen H.D.T."/>
            <person name="Sultana T."/>
            <person name="Kesanakurti P."/>
            <person name="Hambleton S."/>
        </authorList>
    </citation>
    <scope>NUCLEOTIDE SEQUENCE</scope>
    <source>
        <strain evidence="16">DAOMC 236416</strain>
    </source>
</reference>
<evidence type="ECO:0000313" key="16">
    <source>
        <dbReference type="EMBL" id="KAE8258302.1"/>
    </source>
</evidence>
<dbReference type="InterPro" id="IPR000629">
    <property type="entry name" value="RNA-helicase_DEAD-box_CS"/>
</dbReference>
<dbReference type="CDD" id="cd18787">
    <property type="entry name" value="SF2_C_DEAD"/>
    <property type="match status" value="1"/>
</dbReference>
<dbReference type="Proteomes" id="UP000077521">
    <property type="component" value="Unassembled WGS sequence"/>
</dbReference>